<feature type="non-terminal residue" evidence="2">
    <location>
        <position position="1"/>
    </location>
</feature>
<comment type="caution">
    <text evidence="2">The sequence shown here is derived from an EMBL/GenBank/DDBJ whole genome shotgun (WGS) entry which is preliminary data.</text>
</comment>
<dbReference type="EMBL" id="JAARWN010000028">
    <property type="protein sequence ID" value="MBC1937895.1"/>
    <property type="molecule type" value="Genomic_DNA"/>
</dbReference>
<dbReference type="InterPro" id="IPR046746">
    <property type="entry name" value="Big_15"/>
</dbReference>
<accession>A0A7X0Y6H1</accession>
<sequence length="44" mass="4828">GTFTDGEFKFYSFDKVKSVTDEVIITALDKAGNVLDTKTVSVIK</sequence>
<dbReference type="RefSeq" id="WP_185411773.1">
    <property type="nucleotide sequence ID" value="NZ_JAARRE010000022.1"/>
</dbReference>
<protein>
    <recommendedName>
        <fullName evidence="1">Bacterial Ig domain-containing protein</fullName>
    </recommendedName>
</protein>
<name>A0A7X0Y6H1_9LIST</name>
<gene>
    <name evidence="2" type="ORF">HCA69_16150</name>
</gene>
<evidence type="ECO:0000313" key="2">
    <source>
        <dbReference type="EMBL" id="MBC1937895.1"/>
    </source>
</evidence>
<reference evidence="2 3" key="1">
    <citation type="submission" date="2020-03" db="EMBL/GenBank/DDBJ databases">
        <title>Soil Listeria distribution.</title>
        <authorList>
            <person name="Liao J."/>
            <person name="Wiedmann M."/>
        </authorList>
    </citation>
    <scope>NUCLEOTIDE SEQUENCE [LARGE SCALE GENOMIC DNA]</scope>
    <source>
        <strain evidence="2 3">FSL L7-0741</strain>
    </source>
</reference>
<dbReference type="Pfam" id="PF20622">
    <property type="entry name" value="Big_15"/>
    <property type="match status" value="1"/>
</dbReference>
<evidence type="ECO:0000313" key="3">
    <source>
        <dbReference type="Proteomes" id="UP000535908"/>
    </source>
</evidence>
<proteinExistence type="predicted"/>
<feature type="domain" description="Bacterial Ig" evidence="1">
    <location>
        <begin position="1"/>
        <end position="43"/>
    </location>
</feature>
<organism evidence="2 3">
    <name type="scientific">Listeria grandensis</name>
    <dbReference type="NCBI Taxonomy" id="1494963"/>
    <lineage>
        <taxon>Bacteria</taxon>
        <taxon>Bacillati</taxon>
        <taxon>Bacillota</taxon>
        <taxon>Bacilli</taxon>
        <taxon>Bacillales</taxon>
        <taxon>Listeriaceae</taxon>
        <taxon>Listeria</taxon>
    </lineage>
</organism>
<evidence type="ECO:0000259" key="1">
    <source>
        <dbReference type="Pfam" id="PF20622"/>
    </source>
</evidence>
<dbReference type="AlphaFoldDB" id="A0A7X0Y6H1"/>
<dbReference type="Proteomes" id="UP000535908">
    <property type="component" value="Unassembled WGS sequence"/>
</dbReference>